<feature type="active site" description="O-(5'-phospho-DNA)-serine intermediate" evidence="4 5">
    <location>
        <position position="11"/>
    </location>
</feature>
<evidence type="ECO:0000313" key="7">
    <source>
        <dbReference type="EMBL" id="OAT33849.1"/>
    </source>
</evidence>
<dbReference type="PANTHER" id="PTHR30461">
    <property type="entry name" value="DNA-INVERTASE FROM LAMBDOID PROPHAGE"/>
    <property type="match status" value="1"/>
</dbReference>
<dbReference type="InterPro" id="IPR050639">
    <property type="entry name" value="SSR_resolvase"/>
</dbReference>
<evidence type="ECO:0000256" key="2">
    <source>
        <dbReference type="ARBA" id="ARBA00023125"/>
    </source>
</evidence>
<dbReference type="InterPro" id="IPR036162">
    <property type="entry name" value="Resolvase-like_N_sf"/>
</dbReference>
<dbReference type="EMBL" id="LXER01000006">
    <property type="protein sequence ID" value="OAT33849.1"/>
    <property type="molecule type" value="Genomic_DNA"/>
</dbReference>
<dbReference type="PROSITE" id="PS51736">
    <property type="entry name" value="RECOMBINASES_3"/>
    <property type="match status" value="1"/>
</dbReference>
<accession>A0A1B7IV59</accession>
<dbReference type="AlphaFoldDB" id="A0A1B7IV59"/>
<keyword evidence="3" id="KW-0233">DNA recombination</keyword>
<name>A0A1B7IV59_9ENTR</name>
<dbReference type="InterPro" id="IPR006118">
    <property type="entry name" value="Recombinase_CS"/>
</dbReference>
<dbReference type="GO" id="GO:0000150">
    <property type="term" value="F:DNA strand exchange activity"/>
    <property type="evidence" value="ECO:0007669"/>
    <property type="project" value="InterPro"/>
</dbReference>
<evidence type="ECO:0000256" key="4">
    <source>
        <dbReference type="PIRSR" id="PIRSR606118-50"/>
    </source>
</evidence>
<dbReference type="SMART" id="SM00857">
    <property type="entry name" value="Resolvase"/>
    <property type="match status" value="1"/>
</dbReference>
<dbReference type="GO" id="GO:0015074">
    <property type="term" value="P:DNA integration"/>
    <property type="evidence" value="ECO:0007669"/>
    <property type="project" value="UniProtKB-KW"/>
</dbReference>
<keyword evidence="2" id="KW-0238">DNA-binding</keyword>
<dbReference type="SUPFAM" id="SSF53041">
    <property type="entry name" value="Resolvase-like"/>
    <property type="match status" value="1"/>
</dbReference>
<gene>
    <name evidence="7" type="ORF">M975_0384</name>
</gene>
<dbReference type="InterPro" id="IPR006119">
    <property type="entry name" value="Resolv_N"/>
</dbReference>
<evidence type="ECO:0000313" key="8">
    <source>
        <dbReference type="Proteomes" id="UP000078410"/>
    </source>
</evidence>
<dbReference type="GO" id="GO:0003677">
    <property type="term" value="F:DNA binding"/>
    <property type="evidence" value="ECO:0007669"/>
    <property type="project" value="UniProtKB-KW"/>
</dbReference>
<dbReference type="PROSITE" id="PS00397">
    <property type="entry name" value="RECOMBINASES_1"/>
    <property type="match status" value="1"/>
</dbReference>
<keyword evidence="1" id="KW-0229">DNA integration</keyword>
<dbReference type="RefSeq" id="WP_064557029.1">
    <property type="nucleotide sequence ID" value="NZ_LXER01000006.1"/>
</dbReference>
<evidence type="ECO:0000256" key="5">
    <source>
        <dbReference type="PROSITE-ProRule" id="PRU10137"/>
    </source>
</evidence>
<reference evidence="7 8" key="1">
    <citation type="submission" date="2016-04" db="EMBL/GenBank/DDBJ databases">
        <title>ATOL: Assembling a taxonomically balanced genome-scale reconstruction of the evolutionary history of the Enterobacteriaceae.</title>
        <authorList>
            <person name="Plunkett G.III."/>
            <person name="Neeno-Eckwall E.C."/>
            <person name="Glasner J.D."/>
            <person name="Perna N.T."/>
        </authorList>
    </citation>
    <scope>NUCLEOTIDE SEQUENCE [LARGE SCALE GENOMIC DNA]</scope>
    <source>
        <strain evidence="7 8">ATCC 51605</strain>
    </source>
</reference>
<dbReference type="PATRIC" id="fig|1354251.4.peg.395"/>
<dbReference type="PROSITE" id="PS00398">
    <property type="entry name" value="RECOMBINASES_2"/>
    <property type="match status" value="1"/>
</dbReference>
<dbReference type="CDD" id="cd03768">
    <property type="entry name" value="SR_ResInv"/>
    <property type="match status" value="1"/>
</dbReference>
<evidence type="ECO:0000259" key="6">
    <source>
        <dbReference type="PROSITE" id="PS51736"/>
    </source>
</evidence>
<evidence type="ECO:0000256" key="3">
    <source>
        <dbReference type="ARBA" id="ARBA00023172"/>
    </source>
</evidence>
<dbReference type="PANTHER" id="PTHR30461:SF2">
    <property type="entry name" value="SERINE RECOMBINASE PINE-RELATED"/>
    <property type="match status" value="1"/>
</dbReference>
<comment type="caution">
    <text evidence="7">The sequence shown here is derived from an EMBL/GenBank/DDBJ whole genome shotgun (WGS) entry which is preliminary data.</text>
</comment>
<feature type="domain" description="Resolvase/invertase-type recombinase catalytic" evidence="6">
    <location>
        <begin position="3"/>
        <end position="141"/>
    </location>
</feature>
<protein>
    <submittedName>
        <fullName evidence="7">Putative resolvase</fullName>
    </submittedName>
</protein>
<evidence type="ECO:0000256" key="1">
    <source>
        <dbReference type="ARBA" id="ARBA00022908"/>
    </source>
</evidence>
<sequence length="191" mass="20760">MTTVIGYVRVSTSDQNVENQKQQIANAGYSVTRWFSDEAVSGAVKAGERPGFGELLSYVREGDTLIVIAIDRLGRNTIDVLSTVEMLQTKGVKVVSLREGFDLSTPVGKAMLTMMAGLASLEKDLIAERRTAGIKRAQSEGKHCGRPIKATVEQVQELLTQGLPPAVVQHRLGISKATFYRLKTSGHLCDI</sequence>
<keyword evidence="8" id="KW-1185">Reference proteome</keyword>
<dbReference type="Proteomes" id="UP000078410">
    <property type="component" value="Unassembled WGS sequence"/>
</dbReference>
<dbReference type="Gene3D" id="3.40.50.1390">
    <property type="entry name" value="Resolvase, N-terminal catalytic domain"/>
    <property type="match status" value="1"/>
</dbReference>
<dbReference type="OrthoDB" id="9797501at2"/>
<organism evidence="7 8">
    <name type="scientific">Buttiauxella brennerae ATCC 51605</name>
    <dbReference type="NCBI Taxonomy" id="1354251"/>
    <lineage>
        <taxon>Bacteria</taxon>
        <taxon>Pseudomonadati</taxon>
        <taxon>Pseudomonadota</taxon>
        <taxon>Gammaproteobacteria</taxon>
        <taxon>Enterobacterales</taxon>
        <taxon>Enterobacteriaceae</taxon>
        <taxon>Buttiauxella</taxon>
    </lineage>
</organism>
<proteinExistence type="predicted"/>
<dbReference type="Pfam" id="PF00239">
    <property type="entry name" value="Resolvase"/>
    <property type="match status" value="1"/>
</dbReference>